<name>A0A926DJG1_9FIRM</name>
<proteinExistence type="predicted"/>
<feature type="transmembrane region" description="Helical" evidence="1">
    <location>
        <begin position="121"/>
        <end position="146"/>
    </location>
</feature>
<gene>
    <name evidence="2" type="ORF">H8698_03480</name>
</gene>
<dbReference type="Pfam" id="PF12822">
    <property type="entry name" value="ECF_trnsprt"/>
    <property type="match status" value="1"/>
</dbReference>
<protein>
    <submittedName>
        <fullName evidence="2">ECF transporter S component</fullName>
    </submittedName>
</protein>
<evidence type="ECO:0000256" key="1">
    <source>
        <dbReference type="SAM" id="Phobius"/>
    </source>
</evidence>
<keyword evidence="1" id="KW-1133">Transmembrane helix</keyword>
<accession>A0A926DJG1</accession>
<keyword evidence="3" id="KW-1185">Reference proteome</keyword>
<dbReference type="InterPro" id="IPR024529">
    <property type="entry name" value="ECF_trnsprt_substrate-spec"/>
</dbReference>
<feature type="transmembrane region" description="Helical" evidence="1">
    <location>
        <begin position="12"/>
        <end position="30"/>
    </location>
</feature>
<feature type="transmembrane region" description="Helical" evidence="1">
    <location>
        <begin position="42"/>
        <end position="68"/>
    </location>
</feature>
<dbReference type="GO" id="GO:0022857">
    <property type="term" value="F:transmembrane transporter activity"/>
    <property type="evidence" value="ECO:0007669"/>
    <property type="project" value="InterPro"/>
</dbReference>
<sequence length="201" mass="21228">MKNLKISVFTRTALLTAVIFVLSFTPIGYLKVGPFDITFLTIPVIIGAITTGPSVGAFLGAIFGLTSFMQAVGGASPLGSVLFSINPFFSAILCFIPRILMGWLCGLLYRGLNRKGNDSVVSVCIASISGALMNTLFFMSAFMLFFGNTEYVLNMRGGVNVFAFLTAMVGVNGVVEAVSCAVIGTAISKPLLKVLKKGNEA</sequence>
<dbReference type="Proteomes" id="UP000611762">
    <property type="component" value="Unassembled WGS sequence"/>
</dbReference>
<dbReference type="Gene3D" id="1.10.1760.20">
    <property type="match status" value="1"/>
</dbReference>
<dbReference type="EMBL" id="JACRSU010000001">
    <property type="protein sequence ID" value="MBC8540038.1"/>
    <property type="molecule type" value="Genomic_DNA"/>
</dbReference>
<dbReference type="AlphaFoldDB" id="A0A926DJG1"/>
<keyword evidence="1" id="KW-0812">Transmembrane</keyword>
<organism evidence="2 3">
    <name type="scientific">Congzhengia minquanensis</name>
    <dbReference type="NCBI Taxonomy" id="2763657"/>
    <lineage>
        <taxon>Bacteria</taxon>
        <taxon>Bacillati</taxon>
        <taxon>Bacillota</taxon>
        <taxon>Clostridia</taxon>
        <taxon>Eubacteriales</taxon>
        <taxon>Oscillospiraceae</taxon>
        <taxon>Congzhengia</taxon>
    </lineage>
</organism>
<evidence type="ECO:0000313" key="3">
    <source>
        <dbReference type="Proteomes" id="UP000611762"/>
    </source>
</evidence>
<comment type="caution">
    <text evidence="2">The sequence shown here is derived from an EMBL/GenBank/DDBJ whole genome shotgun (WGS) entry which is preliminary data.</text>
</comment>
<evidence type="ECO:0000313" key="2">
    <source>
        <dbReference type="EMBL" id="MBC8540038.1"/>
    </source>
</evidence>
<feature type="transmembrane region" description="Helical" evidence="1">
    <location>
        <begin position="88"/>
        <end position="109"/>
    </location>
</feature>
<dbReference type="RefSeq" id="WP_177678179.1">
    <property type="nucleotide sequence ID" value="NZ_JACRSU010000001.1"/>
</dbReference>
<reference evidence="2" key="1">
    <citation type="submission" date="2020-08" db="EMBL/GenBank/DDBJ databases">
        <title>Genome public.</title>
        <authorList>
            <person name="Liu C."/>
            <person name="Sun Q."/>
        </authorList>
    </citation>
    <scope>NUCLEOTIDE SEQUENCE</scope>
    <source>
        <strain evidence="2">H8</strain>
    </source>
</reference>
<feature type="transmembrane region" description="Helical" evidence="1">
    <location>
        <begin position="161"/>
        <end position="187"/>
    </location>
</feature>
<keyword evidence="1" id="KW-0472">Membrane</keyword>